<protein>
    <submittedName>
        <fullName evidence="6">Uncharacterized protein</fullName>
    </submittedName>
</protein>
<name>A0A8S2T4U5_9BILA</name>
<feature type="non-terminal residue" evidence="6">
    <location>
        <position position="76"/>
    </location>
</feature>
<evidence type="ECO:0000313" key="9">
    <source>
        <dbReference type="Proteomes" id="UP000681967"/>
    </source>
</evidence>
<keyword evidence="5" id="KW-1133">Transmembrane helix</keyword>
<feature type="transmembrane region" description="Helical" evidence="5">
    <location>
        <begin position="13"/>
        <end position="30"/>
    </location>
</feature>
<dbReference type="Proteomes" id="UP000681720">
    <property type="component" value="Unassembled WGS sequence"/>
</dbReference>
<gene>
    <name evidence="6" type="ORF">BYL167_LOCUS26263</name>
    <name evidence="8" type="ORF">GIL414_LOCUS29816</name>
    <name evidence="7" type="ORF">SMN809_LOCUS29403</name>
</gene>
<keyword evidence="2" id="KW-0378">Hydrolase</keyword>
<evidence type="ECO:0000256" key="5">
    <source>
        <dbReference type="SAM" id="Phobius"/>
    </source>
</evidence>
<keyword evidence="5" id="KW-0812">Transmembrane</keyword>
<dbReference type="EMBL" id="CAJOBH010029555">
    <property type="protein sequence ID" value="CAF4269431.1"/>
    <property type="molecule type" value="Genomic_DNA"/>
</dbReference>
<evidence type="ECO:0000313" key="7">
    <source>
        <dbReference type="EMBL" id="CAF4377100.1"/>
    </source>
</evidence>
<evidence type="ECO:0000313" key="8">
    <source>
        <dbReference type="EMBL" id="CAF4393059.1"/>
    </source>
</evidence>
<evidence type="ECO:0000256" key="2">
    <source>
        <dbReference type="ARBA" id="ARBA00022801"/>
    </source>
</evidence>
<feature type="region of interest" description="Disordered" evidence="4">
    <location>
        <begin position="48"/>
        <end position="76"/>
    </location>
</feature>
<dbReference type="Proteomes" id="UP000681967">
    <property type="component" value="Unassembled WGS sequence"/>
</dbReference>
<comment type="caution">
    <text evidence="6">The sequence shown here is derived from an EMBL/GenBank/DDBJ whole genome shotgun (WGS) entry which is preliminary data.</text>
</comment>
<proteinExistence type="predicted"/>
<reference evidence="6" key="1">
    <citation type="submission" date="2021-02" db="EMBL/GenBank/DDBJ databases">
        <authorList>
            <person name="Nowell W R."/>
        </authorList>
    </citation>
    <scope>NUCLEOTIDE SEQUENCE</scope>
</reference>
<organism evidence="6 9">
    <name type="scientific">Rotaria magnacalcarata</name>
    <dbReference type="NCBI Taxonomy" id="392030"/>
    <lineage>
        <taxon>Eukaryota</taxon>
        <taxon>Metazoa</taxon>
        <taxon>Spiralia</taxon>
        <taxon>Gnathifera</taxon>
        <taxon>Rotifera</taxon>
        <taxon>Eurotatoria</taxon>
        <taxon>Bdelloidea</taxon>
        <taxon>Philodinida</taxon>
        <taxon>Philodinidae</taxon>
        <taxon>Rotaria</taxon>
    </lineage>
</organism>
<keyword evidence="1" id="KW-0479">Metal-binding</keyword>
<evidence type="ECO:0000256" key="1">
    <source>
        <dbReference type="ARBA" id="ARBA00022723"/>
    </source>
</evidence>
<accession>A0A8S2T4U5</accession>
<dbReference type="InterPro" id="IPR008380">
    <property type="entry name" value="HAD-SF_hydro_IG_5-nucl"/>
</dbReference>
<keyword evidence="3" id="KW-0460">Magnesium</keyword>
<evidence type="ECO:0000313" key="6">
    <source>
        <dbReference type="EMBL" id="CAF4269431.1"/>
    </source>
</evidence>
<dbReference type="AlphaFoldDB" id="A0A8S2T4U5"/>
<keyword evidence="5" id="KW-0472">Membrane</keyword>
<dbReference type="GO" id="GO:0046872">
    <property type="term" value="F:metal ion binding"/>
    <property type="evidence" value="ECO:0007669"/>
    <property type="project" value="UniProtKB-KW"/>
</dbReference>
<feature type="non-terminal residue" evidence="6">
    <location>
        <position position="1"/>
    </location>
</feature>
<sequence length="76" mass="8898">THFASQVTRFADIYASTVVNLVYYPFFYFFRAVPQLMPHESTVDPEEPLHFTSWGDEKSQMDSLDRRRSTFGQIST</sequence>
<dbReference type="SUPFAM" id="SSF56784">
    <property type="entry name" value="HAD-like"/>
    <property type="match status" value="1"/>
</dbReference>
<evidence type="ECO:0000256" key="4">
    <source>
        <dbReference type="SAM" id="MobiDB-lite"/>
    </source>
</evidence>
<evidence type="ECO:0000256" key="3">
    <source>
        <dbReference type="ARBA" id="ARBA00022842"/>
    </source>
</evidence>
<dbReference type="Proteomes" id="UP000676336">
    <property type="component" value="Unassembled WGS sequence"/>
</dbReference>
<dbReference type="InterPro" id="IPR036412">
    <property type="entry name" value="HAD-like_sf"/>
</dbReference>
<dbReference type="GO" id="GO:0016787">
    <property type="term" value="F:hydrolase activity"/>
    <property type="evidence" value="ECO:0007669"/>
    <property type="project" value="UniProtKB-KW"/>
</dbReference>
<dbReference type="EMBL" id="CAJOBI010052124">
    <property type="protein sequence ID" value="CAF4377100.1"/>
    <property type="molecule type" value="Genomic_DNA"/>
</dbReference>
<dbReference type="EMBL" id="CAJOBJ010055292">
    <property type="protein sequence ID" value="CAF4393059.1"/>
    <property type="molecule type" value="Genomic_DNA"/>
</dbReference>
<feature type="compositionally biased region" description="Basic and acidic residues" evidence="4">
    <location>
        <begin position="55"/>
        <end position="68"/>
    </location>
</feature>
<dbReference type="Pfam" id="PF05761">
    <property type="entry name" value="5_nucleotid"/>
    <property type="match status" value="1"/>
</dbReference>